<organism evidence="1 2">
    <name type="scientific">Paenibacillus eucommiae</name>
    <dbReference type="NCBI Taxonomy" id="1355755"/>
    <lineage>
        <taxon>Bacteria</taxon>
        <taxon>Bacillati</taxon>
        <taxon>Bacillota</taxon>
        <taxon>Bacilli</taxon>
        <taxon>Bacillales</taxon>
        <taxon>Paenibacillaceae</taxon>
        <taxon>Paenibacillus</taxon>
    </lineage>
</organism>
<accession>A0ABS4IW40</accession>
<evidence type="ECO:0000313" key="2">
    <source>
        <dbReference type="Proteomes" id="UP001519287"/>
    </source>
</evidence>
<gene>
    <name evidence="1" type="ORF">J2Z66_003396</name>
</gene>
<protein>
    <submittedName>
        <fullName evidence="1">Uncharacterized protein</fullName>
    </submittedName>
</protein>
<dbReference type="Proteomes" id="UP001519287">
    <property type="component" value="Unassembled WGS sequence"/>
</dbReference>
<reference evidence="1 2" key="1">
    <citation type="submission" date="2021-03" db="EMBL/GenBank/DDBJ databases">
        <title>Genomic Encyclopedia of Type Strains, Phase IV (KMG-IV): sequencing the most valuable type-strain genomes for metagenomic binning, comparative biology and taxonomic classification.</title>
        <authorList>
            <person name="Goeker M."/>
        </authorList>
    </citation>
    <scope>NUCLEOTIDE SEQUENCE [LARGE SCALE GENOMIC DNA]</scope>
    <source>
        <strain evidence="1 2">DSM 26048</strain>
    </source>
</reference>
<proteinExistence type="predicted"/>
<keyword evidence="2" id="KW-1185">Reference proteome</keyword>
<evidence type="ECO:0000313" key="1">
    <source>
        <dbReference type="EMBL" id="MBP1991789.1"/>
    </source>
</evidence>
<sequence length="66" mass="6937">MLLTMKNIVKVAVGAARALHPHRVRPPGKSPPIKRKNLAGCPFELGVSAIRAAGAHIHSLGKAPMP</sequence>
<comment type="caution">
    <text evidence="1">The sequence shown here is derived from an EMBL/GenBank/DDBJ whole genome shotgun (WGS) entry which is preliminary data.</text>
</comment>
<dbReference type="EMBL" id="JAGGLB010000010">
    <property type="protein sequence ID" value="MBP1991789.1"/>
    <property type="molecule type" value="Genomic_DNA"/>
</dbReference>
<name>A0ABS4IW40_9BACL</name>